<feature type="region of interest" description="Disordered" evidence="2">
    <location>
        <begin position="433"/>
        <end position="493"/>
    </location>
</feature>
<keyword evidence="4" id="KW-1185">Reference proteome</keyword>
<proteinExistence type="predicted"/>
<feature type="compositionally biased region" description="Low complexity" evidence="2">
    <location>
        <begin position="481"/>
        <end position="493"/>
    </location>
</feature>
<feature type="compositionally biased region" description="Low complexity" evidence="2">
    <location>
        <begin position="443"/>
        <end position="465"/>
    </location>
</feature>
<feature type="compositionally biased region" description="Low complexity" evidence="2">
    <location>
        <begin position="304"/>
        <end position="329"/>
    </location>
</feature>
<feature type="region of interest" description="Disordered" evidence="2">
    <location>
        <begin position="82"/>
        <end position="168"/>
    </location>
</feature>
<dbReference type="Proteomes" id="UP000664859">
    <property type="component" value="Unassembled WGS sequence"/>
</dbReference>
<feature type="region of interest" description="Disordered" evidence="2">
    <location>
        <begin position="304"/>
        <end position="342"/>
    </location>
</feature>
<feature type="region of interest" description="Disordered" evidence="2">
    <location>
        <begin position="216"/>
        <end position="241"/>
    </location>
</feature>
<evidence type="ECO:0000256" key="1">
    <source>
        <dbReference type="SAM" id="Coils"/>
    </source>
</evidence>
<dbReference type="AlphaFoldDB" id="A0A835YUG3"/>
<reference evidence="3" key="1">
    <citation type="submission" date="2021-02" db="EMBL/GenBank/DDBJ databases">
        <title>First Annotated Genome of the Yellow-green Alga Tribonema minus.</title>
        <authorList>
            <person name="Mahan K.M."/>
        </authorList>
    </citation>
    <scope>NUCLEOTIDE SEQUENCE</scope>
    <source>
        <strain evidence="3">UTEX B ZZ1240</strain>
    </source>
</reference>
<accession>A0A835YUG3</accession>
<name>A0A835YUG3_9STRA</name>
<comment type="caution">
    <text evidence="3">The sequence shown here is derived from an EMBL/GenBank/DDBJ whole genome shotgun (WGS) entry which is preliminary data.</text>
</comment>
<feature type="compositionally biased region" description="Low complexity" evidence="2">
    <location>
        <begin position="216"/>
        <end position="227"/>
    </location>
</feature>
<sequence length="899" mass="90950">MASAMGDPQPTGEQMSSAAPLKKGRFSVREINNSGGDDYSGSGGGAGMPLTQSNLSVARVTVSSDTGEMELLLDKGKLLSSPASVSHHHLQQQQAPSHSGRLQQGWEQSARNRDSSAGGARSISNLSSQRSYASVDGVDGFMEPSSFQGSPPSQSPATAGTGSAADGLAATAADAGADVQKQMGRFLVREIGGTAPVSAATSAYSSVDGGTFSVSHASHASRASSGGRSDDGALPPGVATPPALQIETPLAQLLLEQNKLVLERLAAMELSMAGRACSPDLPPTAAAAAAAAADSSSRALSSSKAAAAAPAAQPSSTGPSPPTAARASSFHSAGGGEGAAARRTDGARLGALLAALRAEVDAAGAARRDTELEMKVLREKNRSLEERLRGEAARAAAAEAKLERAKARNRALGDDNAALRVLLCAAGVARLPSPPPPDAQWSPHAGAAGRGAQPPQQTMEGAAPGHSGGSGAAVPPPLPLASPRAAQAAQQPQAFLSSAASMTRLTAAAAPAEKAHTLHTRQASFGGFPTAFWPGGANPAHAAALPKLAFDGSLLCDAPKTPVEVGGGGGGGVWGSQALLRQQQQQQQAAISSAMVSGCSHAPVSMTTTASVSAAATATAAAAAAQCAPPQPPLKHQAQLHYAMEQAFGVANLDALPTPLHQLAAPAVLNGVEAAVGAGDLATGDLRLGAAAGSGMFGGMQQHVDGGSGGGGGGSGGGGGGAALFAPNEVHSAIMSAYNRPLQLPPGATAAGGHVGGGALQRLGMPSAQQQQIPANWDGAQHYYHDRRPDLSGWRLPSTLKVLDLGSMYSPQFQWPALERCFSISSFGSYNGRLPALPEGLRHLRLPRSFNGHVELPRGLRHLILGQAYKQELPHLPQAVVVCLHTYEVRSDCLRVVRR</sequence>
<evidence type="ECO:0000313" key="4">
    <source>
        <dbReference type="Proteomes" id="UP000664859"/>
    </source>
</evidence>
<feature type="compositionally biased region" description="Polar residues" evidence="2">
    <location>
        <begin position="122"/>
        <end position="132"/>
    </location>
</feature>
<feature type="region of interest" description="Disordered" evidence="2">
    <location>
        <begin position="1"/>
        <end position="51"/>
    </location>
</feature>
<feature type="coiled-coil region" evidence="1">
    <location>
        <begin position="353"/>
        <end position="415"/>
    </location>
</feature>
<feature type="compositionally biased region" description="Polar residues" evidence="2">
    <location>
        <begin position="91"/>
        <end position="109"/>
    </location>
</feature>
<evidence type="ECO:0000256" key="2">
    <source>
        <dbReference type="SAM" id="MobiDB-lite"/>
    </source>
</evidence>
<gene>
    <name evidence="3" type="ORF">JKP88DRAFT_268808</name>
</gene>
<evidence type="ECO:0000313" key="3">
    <source>
        <dbReference type="EMBL" id="KAG5181771.1"/>
    </source>
</evidence>
<dbReference type="EMBL" id="JAFCMP010000295">
    <property type="protein sequence ID" value="KAG5181771.1"/>
    <property type="molecule type" value="Genomic_DNA"/>
</dbReference>
<feature type="compositionally biased region" description="Low complexity" evidence="2">
    <location>
        <begin position="144"/>
        <end position="168"/>
    </location>
</feature>
<organism evidence="3 4">
    <name type="scientific">Tribonema minus</name>
    <dbReference type="NCBI Taxonomy" id="303371"/>
    <lineage>
        <taxon>Eukaryota</taxon>
        <taxon>Sar</taxon>
        <taxon>Stramenopiles</taxon>
        <taxon>Ochrophyta</taxon>
        <taxon>PX clade</taxon>
        <taxon>Xanthophyceae</taxon>
        <taxon>Tribonematales</taxon>
        <taxon>Tribonemataceae</taxon>
        <taxon>Tribonema</taxon>
    </lineage>
</organism>
<protein>
    <submittedName>
        <fullName evidence="3">Uncharacterized protein</fullName>
    </submittedName>
</protein>
<keyword evidence="1" id="KW-0175">Coiled coil</keyword>